<sequence length="302" mass="32328">MLMNIFRISVCVMLMSFFNVCTASETLLDEDQPAEGTPSGTPAESRAMFAADTGDGDDDADAESNDGTVEPALQSATVAIQAMPSAAGGAAAAVQPNEEEFVNVPEQAKILPEFSIVGGMYDALDIPNSTMPYTAITLANCTCNNPLDPSTFQNNSALVRINLSGSQLNFRYFEEKFGAGCLSLTHINLMGTIDGSVDGYPIITPERFAQLAHPDILQRILHGQCSLFISHPERVGGYYIVPEMQKKFLSSILQLRSLNKAKETLSTYQSLINMLRSGIEGIDPRAVAAAGANVAFKVCTGL</sequence>
<organism evidence="3 4">
    <name type="scientific">Candidatus Bodocaedibacter vickermanii</name>
    <dbReference type="NCBI Taxonomy" id="2741701"/>
    <lineage>
        <taxon>Bacteria</taxon>
        <taxon>Pseudomonadati</taxon>
        <taxon>Pseudomonadota</taxon>
        <taxon>Alphaproteobacteria</taxon>
        <taxon>Holosporales</taxon>
        <taxon>Candidatus Paracaedibacteraceae</taxon>
        <taxon>Candidatus Bodocaedibacter</taxon>
    </lineage>
</organism>
<gene>
    <name evidence="3" type="ORF">CPBP_00383</name>
</gene>
<evidence type="ECO:0000256" key="2">
    <source>
        <dbReference type="SAM" id="SignalP"/>
    </source>
</evidence>
<feature type="signal peptide" evidence="2">
    <location>
        <begin position="1"/>
        <end position="23"/>
    </location>
</feature>
<dbReference type="Proteomes" id="UP000594001">
    <property type="component" value="Chromosome"/>
</dbReference>
<keyword evidence="2" id="KW-0732">Signal</keyword>
<dbReference type="AlphaFoldDB" id="A0A7L9RSV3"/>
<feature type="region of interest" description="Disordered" evidence="1">
    <location>
        <begin position="29"/>
        <end position="67"/>
    </location>
</feature>
<accession>A0A7L9RSV3</accession>
<dbReference type="KEGG" id="pbal:CPBP_00383"/>
<dbReference type="RefSeq" id="WP_350332369.1">
    <property type="nucleotide sequence ID" value="NZ_CP054719.1"/>
</dbReference>
<evidence type="ECO:0000256" key="1">
    <source>
        <dbReference type="SAM" id="MobiDB-lite"/>
    </source>
</evidence>
<dbReference type="EMBL" id="CP054719">
    <property type="protein sequence ID" value="QOL19619.1"/>
    <property type="molecule type" value="Genomic_DNA"/>
</dbReference>
<feature type="chain" id="PRO_5032394992" evidence="2">
    <location>
        <begin position="24"/>
        <end position="302"/>
    </location>
</feature>
<evidence type="ECO:0000313" key="4">
    <source>
        <dbReference type="Proteomes" id="UP000594001"/>
    </source>
</evidence>
<protein>
    <submittedName>
        <fullName evidence="3">Uncharacterized protein</fullName>
    </submittedName>
</protein>
<name>A0A7L9RSV3_9PROT</name>
<reference evidence="3 4" key="1">
    <citation type="submission" date="2020-06" db="EMBL/GenBank/DDBJ databases">
        <title>The endosymbiont of the kinetoplastid Bodo saltans is a Paracaedibacter-like alpha-proteobacterium possessing a putative toxin-antitoxin system.</title>
        <authorList>
            <person name="Midha S."/>
            <person name="Rigden D.J."/>
            <person name="Siozios S."/>
            <person name="Hurst G.D.D."/>
            <person name="Jackson A.P."/>
        </authorList>
    </citation>
    <scope>NUCLEOTIDE SEQUENCE [LARGE SCALE GENOMIC DNA]</scope>
    <source>
        <strain evidence="3">Lake Konstanz</strain>
    </source>
</reference>
<proteinExistence type="predicted"/>
<evidence type="ECO:0000313" key="3">
    <source>
        <dbReference type="EMBL" id="QOL19619.1"/>
    </source>
</evidence>
<keyword evidence="4" id="KW-1185">Reference proteome</keyword>
<feature type="compositionally biased region" description="Acidic residues" evidence="1">
    <location>
        <begin position="54"/>
        <end position="64"/>
    </location>
</feature>